<evidence type="ECO:0000256" key="1">
    <source>
        <dbReference type="SAM" id="MobiDB-lite"/>
    </source>
</evidence>
<gene>
    <name evidence="2" type="ORF">NS258_15225</name>
</gene>
<feature type="compositionally biased region" description="Basic and acidic residues" evidence="1">
    <location>
        <begin position="20"/>
        <end position="41"/>
    </location>
</feature>
<sequence>MAGGQMQDATPLRGDHHRNGRDGRDQRARENQNTHHDHHDVRLLPDFAVRHINPAVTIQIFVKFRHRIRDSTISRANSTSLRWRYATINLHSLL</sequence>
<feature type="region of interest" description="Disordered" evidence="1">
    <location>
        <begin position="1"/>
        <end position="41"/>
    </location>
</feature>
<organism evidence="2 3">
    <name type="scientific">Sphingomonas sanguinis</name>
    <dbReference type="NCBI Taxonomy" id="33051"/>
    <lineage>
        <taxon>Bacteria</taxon>
        <taxon>Pseudomonadati</taxon>
        <taxon>Pseudomonadota</taxon>
        <taxon>Alphaproteobacteria</taxon>
        <taxon>Sphingomonadales</taxon>
        <taxon>Sphingomonadaceae</taxon>
        <taxon>Sphingomonas</taxon>
    </lineage>
</organism>
<dbReference type="AlphaFoldDB" id="A0A147J5E5"/>
<evidence type="ECO:0000313" key="2">
    <source>
        <dbReference type="EMBL" id="KTW09645.1"/>
    </source>
</evidence>
<protein>
    <submittedName>
        <fullName evidence="2">Uncharacterized protein</fullName>
    </submittedName>
</protein>
<evidence type="ECO:0000313" key="3">
    <source>
        <dbReference type="Proteomes" id="UP000074410"/>
    </source>
</evidence>
<proteinExistence type="predicted"/>
<name>A0A147J5E5_9SPHN</name>
<reference evidence="2 3" key="1">
    <citation type="journal article" date="2016" name="Front. Microbiol.">
        <title>Genomic Resource of Rice Seed Associated Bacteria.</title>
        <authorList>
            <person name="Midha S."/>
            <person name="Bansal K."/>
            <person name="Sharma S."/>
            <person name="Kumar N."/>
            <person name="Patil P.P."/>
            <person name="Chaudhry V."/>
            <person name="Patil P.B."/>
        </authorList>
    </citation>
    <scope>NUCLEOTIDE SEQUENCE [LARGE SCALE GENOMIC DNA]</scope>
    <source>
        <strain evidence="2 3">NS258</strain>
    </source>
</reference>
<comment type="caution">
    <text evidence="2">The sequence shown here is derived from an EMBL/GenBank/DDBJ whole genome shotgun (WGS) entry which is preliminary data.</text>
</comment>
<accession>A0A147J5E5</accession>
<dbReference type="EMBL" id="LDTC01000133">
    <property type="protein sequence ID" value="KTW09645.1"/>
    <property type="molecule type" value="Genomic_DNA"/>
</dbReference>
<dbReference type="Proteomes" id="UP000074410">
    <property type="component" value="Unassembled WGS sequence"/>
</dbReference>
<dbReference type="PATRIC" id="fig|33051.5.peg.614"/>